<organism evidence="17">
    <name type="scientific">hydrothermal vent metagenome</name>
    <dbReference type="NCBI Taxonomy" id="652676"/>
    <lineage>
        <taxon>unclassified sequences</taxon>
        <taxon>metagenomes</taxon>
        <taxon>ecological metagenomes</taxon>
    </lineage>
</organism>
<dbReference type="Gene3D" id="1.10.1520.10">
    <property type="entry name" value="Ribonuclease III domain"/>
    <property type="match status" value="1"/>
</dbReference>
<dbReference type="HAMAP" id="MF_00104">
    <property type="entry name" value="RNase_III"/>
    <property type="match status" value="1"/>
</dbReference>
<dbReference type="Gene3D" id="3.30.160.20">
    <property type="match status" value="1"/>
</dbReference>
<comment type="subunit">
    <text evidence="3">Homodimer.</text>
</comment>
<evidence type="ECO:0000256" key="6">
    <source>
        <dbReference type="ARBA" id="ARBA00022552"/>
    </source>
</evidence>
<feature type="domain" description="DRBM" evidence="15">
    <location>
        <begin position="150"/>
        <end position="220"/>
    </location>
</feature>
<dbReference type="EC" id="3.1.26.3" evidence="4"/>
<evidence type="ECO:0000256" key="1">
    <source>
        <dbReference type="ARBA" id="ARBA00000109"/>
    </source>
</evidence>
<evidence type="ECO:0000256" key="5">
    <source>
        <dbReference type="ARBA" id="ARBA00022490"/>
    </source>
</evidence>
<dbReference type="PROSITE" id="PS00517">
    <property type="entry name" value="RNASE_3_1"/>
    <property type="match status" value="1"/>
</dbReference>
<sequence length="220" mass="24627">MNDLSKLINYKFSTPQLLDLALTHRSYSKDNNERMEFLGDSILNNIISIEIYRRFPKTSEGDLSRLRASLVKGETLAKIAVEYSIGDYIKLGTGELKSGGFRRSSILADALEAIIGAVFLDSDYKVASKFVLSIYSSHLDNCVPSDDLKDPKTRLQEYLQANGQSIPDYDVISITGKSHQQQFAVECFIHDLDKKFAGDGSSRRKAEQQAATTALKYLNR</sequence>
<dbReference type="CDD" id="cd00593">
    <property type="entry name" value="RIBOc"/>
    <property type="match status" value="1"/>
</dbReference>
<dbReference type="NCBIfam" id="TIGR02191">
    <property type="entry name" value="RNaseIII"/>
    <property type="match status" value="1"/>
</dbReference>
<evidence type="ECO:0000256" key="13">
    <source>
        <dbReference type="ARBA" id="ARBA00022842"/>
    </source>
</evidence>
<dbReference type="GO" id="GO:0003723">
    <property type="term" value="F:RNA binding"/>
    <property type="evidence" value="ECO:0007669"/>
    <property type="project" value="UniProtKB-KW"/>
</dbReference>
<keyword evidence="13" id="KW-0460">Magnesium</keyword>
<dbReference type="SUPFAM" id="SSF54768">
    <property type="entry name" value="dsRNA-binding domain-like"/>
    <property type="match status" value="1"/>
</dbReference>
<evidence type="ECO:0000256" key="2">
    <source>
        <dbReference type="ARBA" id="ARBA00004496"/>
    </source>
</evidence>
<dbReference type="PANTHER" id="PTHR14950:SF37">
    <property type="entry name" value="ENDORIBONUCLEASE DICER"/>
    <property type="match status" value="1"/>
</dbReference>
<dbReference type="GO" id="GO:0004525">
    <property type="term" value="F:ribonuclease III activity"/>
    <property type="evidence" value="ECO:0007669"/>
    <property type="project" value="UniProtKB-EC"/>
</dbReference>
<dbReference type="EMBL" id="UOFS01000013">
    <property type="protein sequence ID" value="VAW93541.1"/>
    <property type="molecule type" value="Genomic_DNA"/>
</dbReference>
<evidence type="ECO:0000256" key="3">
    <source>
        <dbReference type="ARBA" id="ARBA00011738"/>
    </source>
</evidence>
<dbReference type="CDD" id="cd10845">
    <property type="entry name" value="DSRM_RNAse_III_family"/>
    <property type="match status" value="1"/>
</dbReference>
<dbReference type="FunFam" id="3.30.160.20:FF:000003">
    <property type="entry name" value="Ribonuclease 3"/>
    <property type="match status" value="1"/>
</dbReference>
<evidence type="ECO:0000259" key="15">
    <source>
        <dbReference type="PROSITE" id="PS50137"/>
    </source>
</evidence>
<dbReference type="FunFam" id="1.10.1520.10:FF:000001">
    <property type="entry name" value="Ribonuclease 3"/>
    <property type="match status" value="1"/>
</dbReference>
<dbReference type="GO" id="GO:0006364">
    <property type="term" value="P:rRNA processing"/>
    <property type="evidence" value="ECO:0007669"/>
    <property type="project" value="UniProtKB-KW"/>
</dbReference>
<dbReference type="GO" id="GO:0008033">
    <property type="term" value="P:tRNA processing"/>
    <property type="evidence" value="ECO:0007669"/>
    <property type="project" value="UniProtKB-KW"/>
</dbReference>
<evidence type="ECO:0000256" key="11">
    <source>
        <dbReference type="ARBA" id="ARBA00022759"/>
    </source>
</evidence>
<keyword evidence="5" id="KW-0963">Cytoplasm</keyword>
<dbReference type="SMART" id="SM00358">
    <property type="entry name" value="DSRM"/>
    <property type="match status" value="1"/>
</dbReference>
<reference evidence="17" key="1">
    <citation type="submission" date="2018-06" db="EMBL/GenBank/DDBJ databases">
        <authorList>
            <person name="Zhirakovskaya E."/>
        </authorList>
    </citation>
    <scope>NUCLEOTIDE SEQUENCE</scope>
</reference>
<dbReference type="GO" id="GO:0005737">
    <property type="term" value="C:cytoplasm"/>
    <property type="evidence" value="ECO:0007669"/>
    <property type="project" value="UniProtKB-SubCell"/>
</dbReference>
<dbReference type="GO" id="GO:0046872">
    <property type="term" value="F:metal ion binding"/>
    <property type="evidence" value="ECO:0007669"/>
    <property type="project" value="UniProtKB-KW"/>
</dbReference>
<dbReference type="InterPro" id="IPR000999">
    <property type="entry name" value="RNase_III_dom"/>
</dbReference>
<accession>A0A3B0ZPE4</accession>
<evidence type="ECO:0000256" key="9">
    <source>
        <dbReference type="ARBA" id="ARBA00022722"/>
    </source>
</evidence>
<dbReference type="SUPFAM" id="SSF69065">
    <property type="entry name" value="RNase III domain-like"/>
    <property type="match status" value="1"/>
</dbReference>
<keyword evidence="9" id="KW-0540">Nuclease</keyword>
<keyword evidence="10" id="KW-0479">Metal-binding</keyword>
<dbReference type="InterPro" id="IPR011907">
    <property type="entry name" value="RNase_III"/>
</dbReference>
<protein>
    <recommendedName>
        <fullName evidence="4">ribonuclease III</fullName>
        <ecNumber evidence="4">3.1.26.3</ecNumber>
    </recommendedName>
</protein>
<evidence type="ECO:0000256" key="7">
    <source>
        <dbReference type="ARBA" id="ARBA00022664"/>
    </source>
</evidence>
<name>A0A3B0ZPE4_9ZZZZ</name>
<evidence type="ECO:0000256" key="14">
    <source>
        <dbReference type="ARBA" id="ARBA00022884"/>
    </source>
</evidence>
<keyword evidence="11" id="KW-0255">Endonuclease</keyword>
<keyword evidence="8" id="KW-0819">tRNA processing</keyword>
<dbReference type="AlphaFoldDB" id="A0A3B0ZPE4"/>
<keyword evidence="12 17" id="KW-0378">Hydrolase</keyword>
<dbReference type="PROSITE" id="PS50137">
    <property type="entry name" value="DS_RBD"/>
    <property type="match status" value="1"/>
</dbReference>
<dbReference type="Pfam" id="PF00035">
    <property type="entry name" value="dsrm"/>
    <property type="match status" value="1"/>
</dbReference>
<dbReference type="GO" id="GO:0006397">
    <property type="term" value="P:mRNA processing"/>
    <property type="evidence" value="ECO:0007669"/>
    <property type="project" value="UniProtKB-KW"/>
</dbReference>
<dbReference type="InterPro" id="IPR014720">
    <property type="entry name" value="dsRBD_dom"/>
</dbReference>
<evidence type="ECO:0000256" key="12">
    <source>
        <dbReference type="ARBA" id="ARBA00022801"/>
    </source>
</evidence>
<dbReference type="SMART" id="SM00535">
    <property type="entry name" value="RIBOc"/>
    <property type="match status" value="1"/>
</dbReference>
<gene>
    <name evidence="17" type="ORF">MNBD_GAMMA22-770</name>
</gene>
<keyword evidence="7" id="KW-0507">mRNA processing</keyword>
<feature type="domain" description="RNase III" evidence="16">
    <location>
        <begin position="1"/>
        <end position="123"/>
    </location>
</feature>
<dbReference type="PROSITE" id="PS50142">
    <property type="entry name" value="RNASE_3_2"/>
    <property type="match status" value="1"/>
</dbReference>
<evidence type="ECO:0000313" key="17">
    <source>
        <dbReference type="EMBL" id="VAW93541.1"/>
    </source>
</evidence>
<evidence type="ECO:0000256" key="8">
    <source>
        <dbReference type="ARBA" id="ARBA00022694"/>
    </source>
</evidence>
<dbReference type="InterPro" id="IPR036389">
    <property type="entry name" value="RNase_III_sf"/>
</dbReference>
<comment type="catalytic activity">
    <reaction evidence="1">
        <text>Endonucleolytic cleavage to 5'-phosphomonoester.</text>
        <dbReference type="EC" id="3.1.26.3"/>
    </reaction>
</comment>
<evidence type="ECO:0000256" key="10">
    <source>
        <dbReference type="ARBA" id="ARBA00022723"/>
    </source>
</evidence>
<evidence type="ECO:0000256" key="4">
    <source>
        <dbReference type="ARBA" id="ARBA00012177"/>
    </source>
</evidence>
<comment type="subcellular location">
    <subcellularLocation>
        <location evidence="2">Cytoplasm</location>
    </subcellularLocation>
</comment>
<evidence type="ECO:0000259" key="16">
    <source>
        <dbReference type="PROSITE" id="PS50142"/>
    </source>
</evidence>
<keyword evidence="6" id="KW-0698">rRNA processing</keyword>
<dbReference type="PANTHER" id="PTHR14950">
    <property type="entry name" value="DICER-RELATED"/>
    <property type="match status" value="1"/>
</dbReference>
<keyword evidence="14" id="KW-0694">RNA-binding</keyword>
<proteinExistence type="inferred from homology"/>
<dbReference type="Pfam" id="PF14622">
    <property type="entry name" value="Ribonucleas_3_3"/>
    <property type="match status" value="1"/>
</dbReference>
<dbReference type="GO" id="GO:0042802">
    <property type="term" value="F:identical protein binding"/>
    <property type="evidence" value="ECO:0007669"/>
    <property type="project" value="UniProtKB-ARBA"/>
</dbReference>